<accession>A0A9Q0LN30</accession>
<organism evidence="4 5">
    <name type="scientific">Anaeramoeba ignava</name>
    <name type="common">Anaerobic marine amoeba</name>
    <dbReference type="NCBI Taxonomy" id="1746090"/>
    <lineage>
        <taxon>Eukaryota</taxon>
        <taxon>Metamonada</taxon>
        <taxon>Anaeramoebidae</taxon>
        <taxon>Anaeramoeba</taxon>
    </lineage>
</organism>
<evidence type="ECO:0000256" key="3">
    <source>
        <dbReference type="PROSITE-ProRule" id="PRU00023"/>
    </source>
</evidence>
<dbReference type="EMBL" id="JAPDFW010000063">
    <property type="protein sequence ID" value="KAJ5075932.1"/>
    <property type="molecule type" value="Genomic_DNA"/>
</dbReference>
<dbReference type="SUPFAM" id="SSF48403">
    <property type="entry name" value="Ankyrin repeat"/>
    <property type="match status" value="1"/>
</dbReference>
<dbReference type="AlphaFoldDB" id="A0A9Q0LN30"/>
<dbReference type="OrthoDB" id="1911769at2759"/>
<dbReference type="SUPFAM" id="SSF54695">
    <property type="entry name" value="POZ domain"/>
    <property type="match status" value="1"/>
</dbReference>
<name>A0A9Q0LN30_ANAIG</name>
<dbReference type="Gene3D" id="3.30.710.10">
    <property type="entry name" value="Potassium Channel Kv1.1, Chain A"/>
    <property type="match status" value="1"/>
</dbReference>
<keyword evidence="2 3" id="KW-0040">ANK repeat</keyword>
<evidence type="ECO:0000256" key="1">
    <source>
        <dbReference type="ARBA" id="ARBA00022737"/>
    </source>
</evidence>
<dbReference type="PROSITE" id="PS50297">
    <property type="entry name" value="ANK_REP_REGION"/>
    <property type="match status" value="1"/>
</dbReference>
<protein>
    <submittedName>
        <fullName evidence="4">Ada2a-containing complex component 3 isoform d</fullName>
    </submittedName>
</protein>
<dbReference type="Gene3D" id="1.25.40.20">
    <property type="entry name" value="Ankyrin repeat-containing domain"/>
    <property type="match status" value="1"/>
</dbReference>
<dbReference type="SMART" id="SM00248">
    <property type="entry name" value="ANK"/>
    <property type="match status" value="3"/>
</dbReference>
<evidence type="ECO:0000313" key="5">
    <source>
        <dbReference type="Proteomes" id="UP001149090"/>
    </source>
</evidence>
<keyword evidence="1" id="KW-0677">Repeat</keyword>
<dbReference type="Proteomes" id="UP001149090">
    <property type="component" value="Unassembled WGS sequence"/>
</dbReference>
<comment type="caution">
    <text evidence="4">The sequence shown here is derived from an EMBL/GenBank/DDBJ whole genome shotgun (WGS) entry which is preliminary data.</text>
</comment>
<dbReference type="PROSITE" id="PS50088">
    <property type="entry name" value="ANK_REPEAT"/>
    <property type="match status" value="1"/>
</dbReference>
<dbReference type="InterPro" id="IPR051637">
    <property type="entry name" value="Ank_repeat_dom-contain_49"/>
</dbReference>
<reference evidence="4" key="1">
    <citation type="submission" date="2022-10" db="EMBL/GenBank/DDBJ databases">
        <title>Novel sulphate-reducing endosymbionts in the free-living metamonad Anaeramoeba.</title>
        <authorList>
            <person name="Jerlstrom-Hultqvist J."/>
            <person name="Cepicka I."/>
            <person name="Gallot-Lavallee L."/>
            <person name="Salas-Leiva D."/>
            <person name="Curtis B.A."/>
            <person name="Zahonova K."/>
            <person name="Pipaliya S."/>
            <person name="Dacks J."/>
            <person name="Roger A.J."/>
        </authorList>
    </citation>
    <scope>NUCLEOTIDE SEQUENCE</scope>
    <source>
        <strain evidence="4">BMAN</strain>
    </source>
</reference>
<dbReference type="InterPro" id="IPR002110">
    <property type="entry name" value="Ankyrin_rpt"/>
</dbReference>
<proteinExistence type="predicted"/>
<dbReference type="Pfam" id="PF12796">
    <property type="entry name" value="Ank_2"/>
    <property type="match status" value="1"/>
</dbReference>
<keyword evidence="5" id="KW-1185">Reference proteome</keyword>
<dbReference type="InterPro" id="IPR036770">
    <property type="entry name" value="Ankyrin_rpt-contain_sf"/>
</dbReference>
<sequence>MNIWKIIEENNIEKLKEIDFIEEKDLKDKTGKSILQFAFEKQNPKEMIELLIRKELDPKMKDKKGRNSIHYATKNNPIQIIEYLISKGIDINAKTKKKETALSISIQNRNKKLIRFLLMNDADFHSLKIESFKKEFIEIFTQVFSINIDLNNLLKSNDKFSDYQIKSNDSFRFKVHKLILLTRFNNDEKLLEKFIEICERKTKEEVELFLNFLYTGFFDFELIYEKI</sequence>
<evidence type="ECO:0000313" key="4">
    <source>
        <dbReference type="EMBL" id="KAJ5075932.1"/>
    </source>
</evidence>
<evidence type="ECO:0000256" key="2">
    <source>
        <dbReference type="ARBA" id="ARBA00023043"/>
    </source>
</evidence>
<feature type="repeat" description="ANK" evidence="3">
    <location>
        <begin position="64"/>
        <end position="96"/>
    </location>
</feature>
<dbReference type="PANTHER" id="PTHR24180:SF45">
    <property type="entry name" value="POLY [ADP-RIBOSE] POLYMERASE TANKYRASE"/>
    <property type="match status" value="1"/>
</dbReference>
<gene>
    <name evidence="4" type="ORF">M0811_06794</name>
</gene>
<dbReference type="PANTHER" id="PTHR24180">
    <property type="entry name" value="CYCLIN-DEPENDENT KINASE INHIBITOR 2C-RELATED"/>
    <property type="match status" value="1"/>
</dbReference>
<dbReference type="InterPro" id="IPR011333">
    <property type="entry name" value="SKP1/BTB/POZ_sf"/>
</dbReference>